<comment type="caution">
    <text evidence="10">The sequence shown here is derived from an EMBL/GenBank/DDBJ whole genome shotgun (WGS) entry which is preliminary data.</text>
</comment>
<evidence type="ECO:0000256" key="6">
    <source>
        <dbReference type="ARBA" id="ARBA00022989"/>
    </source>
</evidence>
<dbReference type="PANTHER" id="PTHR30472">
    <property type="entry name" value="FERRIC ENTEROBACTIN TRANSPORT SYSTEM PERMEASE PROTEIN"/>
    <property type="match status" value="1"/>
</dbReference>
<gene>
    <name evidence="9" type="ORF">CH360_11245</name>
    <name evidence="10" type="ORF">CH373_13680</name>
</gene>
<reference evidence="11 12" key="1">
    <citation type="submission" date="2017-07" db="EMBL/GenBank/DDBJ databases">
        <title>Leptospira spp. isolated from tropical soils.</title>
        <authorList>
            <person name="Thibeaux R."/>
            <person name="Iraola G."/>
            <person name="Ferres I."/>
            <person name="Bierque E."/>
            <person name="Girault D."/>
            <person name="Soupe-Gilbert M.-E."/>
            <person name="Picardeau M."/>
            <person name="Goarant C."/>
        </authorList>
    </citation>
    <scope>NUCLEOTIDE SEQUENCE [LARGE SCALE GENOMIC DNA]</scope>
    <source>
        <strain evidence="10 12">FH1-B-B1</strain>
        <strain evidence="9 11">FH1-B-C1</strain>
    </source>
</reference>
<evidence type="ECO:0000256" key="4">
    <source>
        <dbReference type="ARBA" id="ARBA00022475"/>
    </source>
</evidence>
<feature type="transmembrane region" description="Helical" evidence="8">
    <location>
        <begin position="187"/>
        <end position="210"/>
    </location>
</feature>
<dbReference type="OrthoDB" id="9792889at2"/>
<evidence type="ECO:0000313" key="10">
    <source>
        <dbReference type="EMBL" id="PJZ72463.1"/>
    </source>
</evidence>
<dbReference type="Pfam" id="PF01032">
    <property type="entry name" value="FecCD"/>
    <property type="match status" value="1"/>
</dbReference>
<feature type="transmembrane region" description="Helical" evidence="8">
    <location>
        <begin position="83"/>
        <end position="105"/>
    </location>
</feature>
<dbReference type="CDD" id="cd06550">
    <property type="entry name" value="TM_ABC_iron-siderophores_like"/>
    <property type="match status" value="1"/>
</dbReference>
<evidence type="ECO:0000256" key="3">
    <source>
        <dbReference type="ARBA" id="ARBA00022448"/>
    </source>
</evidence>
<accession>A0A2M9ZKJ8</accession>
<feature type="transmembrane region" description="Helical" evidence="8">
    <location>
        <begin position="281"/>
        <end position="309"/>
    </location>
</feature>
<dbReference type="InterPro" id="IPR000522">
    <property type="entry name" value="ABC_transptr_permease_BtuC"/>
</dbReference>
<dbReference type="PANTHER" id="PTHR30472:SF25">
    <property type="entry name" value="ABC TRANSPORTER PERMEASE PROTEIN MJ0876-RELATED"/>
    <property type="match status" value="1"/>
</dbReference>
<dbReference type="RefSeq" id="WP_100714142.1">
    <property type="nucleotide sequence ID" value="NZ_NPDY01000010.1"/>
</dbReference>
<comment type="similarity">
    <text evidence="2">Belongs to the binding-protein-dependent transport system permease family. FecCD subfamily.</text>
</comment>
<dbReference type="Proteomes" id="UP000231962">
    <property type="component" value="Unassembled WGS sequence"/>
</dbReference>
<keyword evidence="4" id="KW-1003">Cell membrane</keyword>
<feature type="transmembrane region" description="Helical" evidence="8">
    <location>
        <begin position="40"/>
        <end position="63"/>
    </location>
</feature>
<evidence type="ECO:0000256" key="2">
    <source>
        <dbReference type="ARBA" id="ARBA00007935"/>
    </source>
</evidence>
<dbReference type="Gene3D" id="1.10.3470.10">
    <property type="entry name" value="ABC transporter involved in vitamin B12 uptake, BtuC"/>
    <property type="match status" value="1"/>
</dbReference>
<keyword evidence="3" id="KW-0813">Transport</keyword>
<dbReference type="EMBL" id="NPDY01000010">
    <property type="protein sequence ID" value="PJZ69328.1"/>
    <property type="molecule type" value="Genomic_DNA"/>
</dbReference>
<dbReference type="EMBL" id="NPDZ01000009">
    <property type="protein sequence ID" value="PJZ72463.1"/>
    <property type="molecule type" value="Genomic_DNA"/>
</dbReference>
<organism evidence="10 12">
    <name type="scientific">Leptospira perolatii</name>
    <dbReference type="NCBI Taxonomy" id="2023191"/>
    <lineage>
        <taxon>Bacteria</taxon>
        <taxon>Pseudomonadati</taxon>
        <taxon>Spirochaetota</taxon>
        <taxon>Spirochaetia</taxon>
        <taxon>Leptospirales</taxon>
        <taxon>Leptospiraceae</taxon>
        <taxon>Leptospira</taxon>
    </lineage>
</organism>
<keyword evidence="6 8" id="KW-1133">Transmembrane helix</keyword>
<dbReference type="InterPro" id="IPR037294">
    <property type="entry name" value="ABC_BtuC-like"/>
</dbReference>
<evidence type="ECO:0000256" key="8">
    <source>
        <dbReference type="SAM" id="Phobius"/>
    </source>
</evidence>
<feature type="transmembrane region" description="Helical" evidence="8">
    <location>
        <begin position="230"/>
        <end position="252"/>
    </location>
</feature>
<dbReference type="SUPFAM" id="SSF81345">
    <property type="entry name" value="ABC transporter involved in vitamin B12 uptake, BtuC"/>
    <property type="match status" value="1"/>
</dbReference>
<dbReference type="GO" id="GO:0005886">
    <property type="term" value="C:plasma membrane"/>
    <property type="evidence" value="ECO:0007669"/>
    <property type="project" value="UniProtKB-SubCell"/>
</dbReference>
<feature type="transmembrane region" description="Helical" evidence="8">
    <location>
        <begin position="157"/>
        <end position="175"/>
    </location>
</feature>
<evidence type="ECO:0000256" key="7">
    <source>
        <dbReference type="ARBA" id="ARBA00023136"/>
    </source>
</evidence>
<protein>
    <recommendedName>
        <fullName evidence="13">Iron ABC transporter permease</fullName>
    </recommendedName>
</protein>
<feature type="transmembrane region" description="Helical" evidence="8">
    <location>
        <begin position="117"/>
        <end position="137"/>
    </location>
</feature>
<evidence type="ECO:0008006" key="13">
    <source>
        <dbReference type="Google" id="ProtNLM"/>
    </source>
</evidence>
<evidence type="ECO:0000256" key="5">
    <source>
        <dbReference type="ARBA" id="ARBA00022692"/>
    </source>
</evidence>
<evidence type="ECO:0000256" key="1">
    <source>
        <dbReference type="ARBA" id="ARBA00004651"/>
    </source>
</evidence>
<dbReference type="Proteomes" id="UP000231990">
    <property type="component" value="Unassembled WGS sequence"/>
</dbReference>
<feature type="transmembrane region" description="Helical" evidence="8">
    <location>
        <begin position="342"/>
        <end position="366"/>
    </location>
</feature>
<keyword evidence="5 8" id="KW-0812">Transmembrane</keyword>
<keyword evidence="11" id="KW-1185">Reference proteome</keyword>
<keyword evidence="7 8" id="KW-0472">Membrane</keyword>
<dbReference type="GO" id="GO:0022857">
    <property type="term" value="F:transmembrane transporter activity"/>
    <property type="evidence" value="ECO:0007669"/>
    <property type="project" value="InterPro"/>
</dbReference>
<evidence type="ECO:0000313" key="11">
    <source>
        <dbReference type="Proteomes" id="UP000231962"/>
    </source>
</evidence>
<proteinExistence type="inferred from homology"/>
<dbReference type="FunFam" id="1.10.3470.10:FF:000001">
    <property type="entry name" value="Vitamin B12 ABC transporter permease BtuC"/>
    <property type="match status" value="1"/>
</dbReference>
<sequence length="373" mass="40298">MIAPPSNPNLKGELISFLAKVAPPKSVNPEPKSKRYWKTIALVLSIFLILLSIASFSLGSVHLSPIELWRNLWESSDEGINFILWNLRIPRFLLSVMVGASLAFAGAISQGVFRNPLVDPGFLGVGSGAALAASIWILGSEHFFSFLPDYLKGKSSLLLQVTAFLGALLATFLLHSLSKKDVHRFSALVLLTGVAITATAEATNGLLSYLADDSQLRAIVFWRMGSLAGANPFSISVLFASLLSTTFFVPYLSRGLNAMALGEQDSFYLGFRTSFIRNISLFSISLLVGVSVSICGNIGFVGLVVPHIIRLFCGPDHKLLLPLSLLGGAVLVSLSDLLSRTLIFPAEIPIGIITSAIGGPYFLYLLRKEKGRW</sequence>
<name>A0A2M9ZKJ8_9LEPT</name>
<dbReference type="AlphaFoldDB" id="A0A2M9ZKJ8"/>
<comment type="subcellular location">
    <subcellularLocation>
        <location evidence="1">Cell membrane</location>
        <topology evidence="1">Multi-pass membrane protein</topology>
    </subcellularLocation>
</comment>
<evidence type="ECO:0000313" key="12">
    <source>
        <dbReference type="Proteomes" id="UP000231990"/>
    </source>
</evidence>
<evidence type="ECO:0000313" key="9">
    <source>
        <dbReference type="EMBL" id="PJZ69328.1"/>
    </source>
</evidence>